<organism evidence="1 2">
    <name type="scientific">Cyclostephanos tholiformis</name>
    <dbReference type="NCBI Taxonomy" id="382380"/>
    <lineage>
        <taxon>Eukaryota</taxon>
        <taxon>Sar</taxon>
        <taxon>Stramenopiles</taxon>
        <taxon>Ochrophyta</taxon>
        <taxon>Bacillariophyta</taxon>
        <taxon>Coscinodiscophyceae</taxon>
        <taxon>Thalassiosirophycidae</taxon>
        <taxon>Stephanodiscales</taxon>
        <taxon>Stephanodiscaceae</taxon>
        <taxon>Cyclostephanos</taxon>
    </lineage>
</organism>
<reference evidence="1 2" key="1">
    <citation type="submission" date="2024-10" db="EMBL/GenBank/DDBJ databases">
        <title>Updated reference genomes for cyclostephanoid diatoms.</title>
        <authorList>
            <person name="Roberts W.R."/>
            <person name="Alverson A.J."/>
        </authorList>
    </citation>
    <scope>NUCLEOTIDE SEQUENCE [LARGE SCALE GENOMIC DNA]</scope>
    <source>
        <strain evidence="1 2">AJA228-03</strain>
    </source>
</reference>
<gene>
    <name evidence="1" type="ORF">ACHAXA_004249</name>
</gene>
<dbReference type="Proteomes" id="UP001530377">
    <property type="component" value="Unassembled WGS sequence"/>
</dbReference>
<comment type="caution">
    <text evidence="1">The sequence shown here is derived from an EMBL/GenBank/DDBJ whole genome shotgun (WGS) entry which is preliminary data.</text>
</comment>
<accession>A0ABD3RA44</accession>
<proteinExistence type="predicted"/>
<evidence type="ECO:0000313" key="2">
    <source>
        <dbReference type="Proteomes" id="UP001530377"/>
    </source>
</evidence>
<keyword evidence="2" id="KW-1185">Reference proteome</keyword>
<protein>
    <submittedName>
        <fullName evidence="1">Uncharacterized protein</fullName>
    </submittedName>
</protein>
<dbReference type="EMBL" id="JALLPB020000386">
    <property type="protein sequence ID" value="KAL3809698.1"/>
    <property type="molecule type" value="Genomic_DNA"/>
</dbReference>
<sequence length="69" mass="7869">MAGDMEGIEKEEEGDMGPTVNVVKSSPVVYAKARGRYQTFYDRIEDLMRFKDMYGDINVAVSKGKFLFH</sequence>
<name>A0ABD3RA44_9STRA</name>
<evidence type="ECO:0000313" key="1">
    <source>
        <dbReference type="EMBL" id="KAL3809698.1"/>
    </source>
</evidence>
<dbReference type="AlphaFoldDB" id="A0ABD3RA44"/>